<organism evidence="1 2">
    <name type="scientific">Neoasaia chiangmaiensis</name>
    <dbReference type="NCBI Taxonomy" id="320497"/>
    <lineage>
        <taxon>Bacteria</taxon>
        <taxon>Pseudomonadati</taxon>
        <taxon>Pseudomonadota</taxon>
        <taxon>Alphaproteobacteria</taxon>
        <taxon>Acetobacterales</taxon>
        <taxon>Acetobacteraceae</taxon>
        <taxon>Neoasaia</taxon>
    </lineage>
</organism>
<dbReference type="InterPro" id="IPR029044">
    <property type="entry name" value="Nucleotide-diphossugar_trans"/>
</dbReference>
<name>A0A1U9KLS9_9PROT</name>
<dbReference type="AlphaFoldDB" id="A0A1U9KLS9"/>
<dbReference type="OrthoDB" id="9808633at2"/>
<dbReference type="InterPro" id="IPR050256">
    <property type="entry name" value="Glycosyltransferase_2"/>
</dbReference>
<dbReference type="KEGG" id="nch:A0U93_00925"/>
<dbReference type="STRING" id="320497.A0U93_00925"/>
<protein>
    <submittedName>
        <fullName evidence="1">Uncharacterized protein</fullName>
    </submittedName>
</protein>
<reference evidence="1 2" key="1">
    <citation type="submission" date="2016-03" db="EMBL/GenBank/DDBJ databases">
        <title>Acetic acid bacteria sequencing.</title>
        <authorList>
            <person name="Brandt J."/>
            <person name="Jakob F."/>
            <person name="Vogel R.F."/>
        </authorList>
    </citation>
    <scope>NUCLEOTIDE SEQUENCE [LARGE SCALE GENOMIC DNA]</scope>
    <source>
        <strain evidence="1 2">NBRC 101099</strain>
    </source>
</reference>
<dbReference type="CDD" id="cd04179">
    <property type="entry name" value="DPM_DPG-synthase_like"/>
    <property type="match status" value="1"/>
</dbReference>
<dbReference type="SUPFAM" id="SSF53448">
    <property type="entry name" value="Nucleotide-diphospho-sugar transferases"/>
    <property type="match status" value="1"/>
</dbReference>
<gene>
    <name evidence="1" type="ORF">A0U93_00925</name>
</gene>
<dbReference type="EMBL" id="CP014691">
    <property type="protein sequence ID" value="AQS86751.1"/>
    <property type="molecule type" value="Genomic_DNA"/>
</dbReference>
<dbReference type="RefSeq" id="WP_077805714.1">
    <property type="nucleotide sequence ID" value="NZ_BJXS01000010.1"/>
</dbReference>
<dbReference type="PANTHER" id="PTHR48090">
    <property type="entry name" value="UNDECAPRENYL-PHOSPHATE 4-DEOXY-4-FORMAMIDO-L-ARABINOSE TRANSFERASE-RELATED"/>
    <property type="match status" value="1"/>
</dbReference>
<keyword evidence="2" id="KW-1185">Reference proteome</keyword>
<dbReference type="Proteomes" id="UP000188604">
    <property type="component" value="Chromosome"/>
</dbReference>
<dbReference type="Pfam" id="PF00535">
    <property type="entry name" value="Glycos_transf_2"/>
    <property type="match status" value="1"/>
</dbReference>
<evidence type="ECO:0000313" key="2">
    <source>
        <dbReference type="Proteomes" id="UP000188604"/>
    </source>
</evidence>
<evidence type="ECO:0000313" key="1">
    <source>
        <dbReference type="EMBL" id="AQS86751.1"/>
    </source>
</evidence>
<dbReference type="Gene3D" id="3.90.550.10">
    <property type="entry name" value="Spore Coat Polysaccharide Biosynthesis Protein SpsA, Chain A"/>
    <property type="match status" value="1"/>
</dbReference>
<dbReference type="InterPro" id="IPR001173">
    <property type="entry name" value="Glyco_trans_2-like"/>
</dbReference>
<proteinExistence type="predicted"/>
<accession>A0A1U9KLS9</accession>
<sequence length="245" mass="26808">MSLSPRHAVLIPSYNSGSLLAETVKEALGAWPDVIVVIDGSDDGSDRVVAGLCAEHAGLAMLRLPTNRGKGAAVLAGALWARAHGFSHVLTMDADGQHPASAIHPFVSRSQAWPDAMVLGRPVFGKDAPFIRVWGREISNMLVGIETGGMVRDCLFGFRVYPLAPLIATMEASRFMRGFDFDPEVVARLCWHGVPAENIPTSVRYPSANEGGISHFHYGRDNLRLILMHLRLLFAWMRGGNRERR</sequence>